<sequence>MTRRILADLAEQDLICPVCGAVNKVKIDDERGSIVCTECGAVIRENVVDLGPEWRRPESSRAFVGTSGTELGDIKVGKPKLSDKLRAIKLREAVKPIPSPSERLEAEMREFYESLRHILGIPRALVDEAIALYRKAYDAGYKASRREGYAAALYFAVKRHGLGAVTYRSLIEKAGLDRSRFMSAYMEFLKYMSKLGEKVPRVDPRVYLPRIVSALKLDGEIAAQVQKIASDLLKYIMSSPRIRNGRKPQALAAVAVYYACFIAGLEVTQKDVARAAESTETPIRELLNELGKRLYIEISI</sequence>
<keyword evidence="7" id="KW-0648">Protein biosynthesis</keyword>
<keyword evidence="2" id="KW-0677">Repeat</keyword>
<dbReference type="PROSITE" id="PS51134">
    <property type="entry name" value="ZF_TFIIB"/>
    <property type="match status" value="1"/>
</dbReference>
<evidence type="ECO:0000256" key="3">
    <source>
        <dbReference type="ARBA" id="ARBA00023015"/>
    </source>
</evidence>
<keyword evidence="4" id="KW-0804">Transcription</keyword>
<keyword evidence="5" id="KW-0862">Zinc</keyword>
<dbReference type="GO" id="GO:0003743">
    <property type="term" value="F:translation initiation factor activity"/>
    <property type="evidence" value="ECO:0007669"/>
    <property type="project" value="UniProtKB-KW"/>
</dbReference>
<dbReference type="InterPro" id="IPR013150">
    <property type="entry name" value="TFIIB_cyclin"/>
</dbReference>
<dbReference type="SUPFAM" id="SSF57783">
    <property type="entry name" value="Zinc beta-ribbon"/>
    <property type="match status" value="1"/>
</dbReference>
<reference evidence="7" key="1">
    <citation type="submission" date="2007-11" db="EMBL/GenBank/DDBJ databases">
        <title>Regulation of the central carbohydrate metabolism of the hyperthermophilic crenarchaeote Thermoproteus tenax.</title>
        <authorList>
            <person name="Zaparty M."/>
        </authorList>
    </citation>
    <scope>NUCLEOTIDE SEQUENCE</scope>
    <source>
        <strain evidence="7">Kra1</strain>
    </source>
</reference>
<dbReference type="InterPro" id="IPR036915">
    <property type="entry name" value="Cyclin-like_sf"/>
</dbReference>
<proteinExistence type="inferred from homology"/>
<name>D0Z5Z3_THETE</name>
<evidence type="ECO:0000313" key="7">
    <source>
        <dbReference type="EMBL" id="CAP46907.1"/>
    </source>
</evidence>
<feature type="domain" description="TFIIB-type" evidence="6">
    <location>
        <begin position="12"/>
        <end position="44"/>
    </location>
</feature>
<dbReference type="CDD" id="cd00043">
    <property type="entry name" value="CYCLIN_SF"/>
    <property type="match status" value="1"/>
</dbReference>
<keyword evidence="5" id="KW-0479">Metal-binding</keyword>
<dbReference type="InterPro" id="IPR000812">
    <property type="entry name" value="TFIIB"/>
</dbReference>
<evidence type="ECO:0000256" key="1">
    <source>
        <dbReference type="ARBA" id="ARBA00010857"/>
    </source>
</evidence>
<dbReference type="AlphaFoldDB" id="D0Z5Z3"/>
<dbReference type="GO" id="GO:0017025">
    <property type="term" value="F:TBP-class protein binding"/>
    <property type="evidence" value="ECO:0007669"/>
    <property type="project" value="InterPro"/>
</dbReference>
<dbReference type="InterPro" id="IPR013137">
    <property type="entry name" value="Znf_TFIIB"/>
</dbReference>
<dbReference type="InterPro" id="IPR013763">
    <property type="entry name" value="Cyclin-like_dom"/>
</dbReference>
<dbReference type="GO" id="GO:0097550">
    <property type="term" value="C:transcription preinitiation complex"/>
    <property type="evidence" value="ECO:0007669"/>
    <property type="project" value="TreeGrafter"/>
</dbReference>
<evidence type="ECO:0000259" key="6">
    <source>
        <dbReference type="PROSITE" id="PS51134"/>
    </source>
</evidence>
<dbReference type="OMA" id="CYIAGVE"/>
<gene>
    <name evidence="7" type="primary">tfb-2</name>
</gene>
<dbReference type="Pfam" id="PF08271">
    <property type="entry name" value="Zn_Ribbon_TF"/>
    <property type="match status" value="1"/>
</dbReference>
<dbReference type="GO" id="GO:0070897">
    <property type="term" value="P:transcription preinitiation complex assembly"/>
    <property type="evidence" value="ECO:0007669"/>
    <property type="project" value="InterPro"/>
</dbReference>
<dbReference type="GO" id="GO:0008270">
    <property type="term" value="F:zinc ion binding"/>
    <property type="evidence" value="ECO:0007669"/>
    <property type="project" value="UniProtKB-KW"/>
</dbReference>
<dbReference type="SUPFAM" id="SSF47954">
    <property type="entry name" value="Cyclin-like"/>
    <property type="match status" value="2"/>
</dbReference>
<dbReference type="Pfam" id="PF00382">
    <property type="entry name" value="TFIIB"/>
    <property type="match status" value="1"/>
</dbReference>
<keyword evidence="7" id="KW-0396">Initiation factor</keyword>
<keyword evidence="3" id="KW-0805">Transcription regulation</keyword>
<dbReference type="PANTHER" id="PTHR11618:SF13">
    <property type="entry name" value="TRANSCRIPTION INITIATION FACTOR IIB"/>
    <property type="match status" value="1"/>
</dbReference>
<organism evidence="7">
    <name type="scientific">Thermoproteus tenax</name>
    <dbReference type="NCBI Taxonomy" id="2271"/>
    <lineage>
        <taxon>Archaea</taxon>
        <taxon>Thermoproteota</taxon>
        <taxon>Thermoprotei</taxon>
        <taxon>Thermoproteales</taxon>
        <taxon>Thermoproteaceae</taxon>
        <taxon>Thermoproteus</taxon>
    </lineage>
</organism>
<dbReference type="RefSeq" id="WP_014127950.1">
    <property type="nucleotide sequence ID" value="NC_016070.1"/>
</dbReference>
<dbReference type="Gene3D" id="2.20.25.10">
    <property type="match status" value="1"/>
</dbReference>
<dbReference type="PRINTS" id="PR00685">
    <property type="entry name" value="TIFACTORIIB"/>
</dbReference>
<evidence type="ECO:0000256" key="2">
    <source>
        <dbReference type="ARBA" id="ARBA00022737"/>
    </source>
</evidence>
<evidence type="ECO:0000256" key="4">
    <source>
        <dbReference type="ARBA" id="ARBA00023163"/>
    </source>
</evidence>
<dbReference type="Gene3D" id="1.10.472.10">
    <property type="entry name" value="Cyclin-like"/>
    <property type="match status" value="2"/>
</dbReference>
<dbReference type="SMART" id="SM00385">
    <property type="entry name" value="CYCLIN"/>
    <property type="match status" value="1"/>
</dbReference>
<comment type="similarity">
    <text evidence="1">Belongs to the TFIIB family.</text>
</comment>
<evidence type="ECO:0000256" key="5">
    <source>
        <dbReference type="PROSITE-ProRule" id="PRU00469"/>
    </source>
</evidence>
<keyword evidence="5" id="KW-0863">Zinc-finger</keyword>
<dbReference type="EMBL" id="AM920543">
    <property type="protein sequence ID" value="CAP46907.1"/>
    <property type="molecule type" value="Genomic_DNA"/>
</dbReference>
<protein>
    <submittedName>
        <fullName evidence="7">Transcription initiation factor IIB</fullName>
    </submittedName>
</protein>
<dbReference type="PANTHER" id="PTHR11618">
    <property type="entry name" value="TRANSCRIPTION INITIATION FACTOR IIB-RELATED"/>
    <property type="match status" value="1"/>
</dbReference>
<accession>D0Z5Z3</accession>